<protein>
    <submittedName>
        <fullName evidence="3">Predicted amidohydrolase</fullName>
    </submittedName>
</protein>
<evidence type="ECO:0000256" key="1">
    <source>
        <dbReference type="ARBA" id="ARBA00022801"/>
    </source>
</evidence>
<dbReference type="STRING" id="641665.GCA_002104455_03279"/>
<dbReference type="EMBL" id="FOBI01000006">
    <property type="protein sequence ID" value="SEL13755.1"/>
    <property type="molecule type" value="Genomic_DNA"/>
</dbReference>
<evidence type="ECO:0000259" key="2">
    <source>
        <dbReference type="PROSITE" id="PS50263"/>
    </source>
</evidence>
<keyword evidence="4" id="KW-1185">Reference proteome</keyword>
<dbReference type="InterPro" id="IPR003010">
    <property type="entry name" value="C-N_Hydrolase"/>
</dbReference>
<dbReference type="OrthoDB" id="9803803at2"/>
<dbReference type="RefSeq" id="WP_085284786.1">
    <property type="nucleotide sequence ID" value="NZ_FOBI01000006.1"/>
</dbReference>
<name>A0A1H7MSV9_9GAMM</name>
<dbReference type="Gene3D" id="3.60.110.10">
    <property type="entry name" value="Carbon-nitrogen hydrolase"/>
    <property type="match status" value="2"/>
</dbReference>
<dbReference type="InterPro" id="IPR050345">
    <property type="entry name" value="Aliph_Amidase/BUP"/>
</dbReference>
<feature type="domain" description="CN hydrolase" evidence="2">
    <location>
        <begin position="1"/>
        <end position="264"/>
    </location>
</feature>
<evidence type="ECO:0000313" key="4">
    <source>
        <dbReference type="Proteomes" id="UP000199297"/>
    </source>
</evidence>
<dbReference type="CDD" id="cd07197">
    <property type="entry name" value="nitrilase"/>
    <property type="match status" value="1"/>
</dbReference>
<sequence length="552" mass="60261">MRLAITQFATTLNTQQNLATCIRVINKAAQHQPTLIVLPEFANTVSWLKDQRQAWQQALEIDGYFLQAIAEQAQQHSCYIVIHVTLRAGNIAQADLQNQSVCASVCLFSPQGELIYPTNNAQPSAHDLAVFAINQSATNRAGNTQVKLGLMPGGRGLAFNAAQVLSLQGAQLLCCSSSANSREQIALFEPARAWQNQVFVATSNKIGCLAAQKSQLTDTEQVLYNNDEIAVQGYGYSQIIAPNGQVLAQIAHREEGIAFADIDVSRAGLTQYRQVSENIALQYVILDAAHLSAVPETLNVAIFATYKSMQQAIEDVCHYIENNLTDIIQLPELFFLTDKNIAADKNNLASLADISHSAISRISAVLRPLQYVCTSLIIEGYHQAVLISADGLIASQSQLQYCQRYPWSEPINSLNIITLPFEQGSIKLAMLTGDDAINPEIVAMAAKRDIALLLVPFDLQTAQESDFNLLAIGAEHKLCLIVASREKSFINAADNASAKANKSTGFIANFAINKTSLTQLTSARFANFNRKTLIKQQHGKITKALVFPATKQ</sequence>
<gene>
    <name evidence="3" type="ORF">SAMN05216262_106103</name>
</gene>
<dbReference type="PANTHER" id="PTHR43674:SF16">
    <property type="entry name" value="CARBON-NITROGEN FAMILY, PUTATIVE (AFU_ORTHOLOGUE AFUA_5G02350)-RELATED"/>
    <property type="match status" value="1"/>
</dbReference>
<organism evidence="3 4">
    <name type="scientific">Colwellia chukchiensis</name>
    <dbReference type="NCBI Taxonomy" id="641665"/>
    <lineage>
        <taxon>Bacteria</taxon>
        <taxon>Pseudomonadati</taxon>
        <taxon>Pseudomonadota</taxon>
        <taxon>Gammaproteobacteria</taxon>
        <taxon>Alteromonadales</taxon>
        <taxon>Colwelliaceae</taxon>
        <taxon>Colwellia</taxon>
    </lineage>
</organism>
<dbReference type="PROSITE" id="PS50263">
    <property type="entry name" value="CN_HYDROLASE"/>
    <property type="match status" value="1"/>
</dbReference>
<dbReference type="AlphaFoldDB" id="A0A1H7MSV9"/>
<evidence type="ECO:0000313" key="3">
    <source>
        <dbReference type="EMBL" id="SEL13755.1"/>
    </source>
</evidence>
<reference evidence="4" key="1">
    <citation type="submission" date="2016-10" db="EMBL/GenBank/DDBJ databases">
        <authorList>
            <person name="Varghese N."/>
            <person name="Submissions S."/>
        </authorList>
    </citation>
    <scope>NUCLEOTIDE SEQUENCE [LARGE SCALE GENOMIC DNA]</scope>
    <source>
        <strain evidence="4">CGMCC 1.9127</strain>
    </source>
</reference>
<keyword evidence="1 3" id="KW-0378">Hydrolase</keyword>
<dbReference type="SUPFAM" id="SSF56317">
    <property type="entry name" value="Carbon-nitrogen hydrolase"/>
    <property type="match status" value="2"/>
</dbReference>
<accession>A0A1H7MSV9</accession>
<dbReference type="PANTHER" id="PTHR43674">
    <property type="entry name" value="NITRILASE C965.09-RELATED"/>
    <property type="match status" value="1"/>
</dbReference>
<dbReference type="GO" id="GO:0016811">
    <property type="term" value="F:hydrolase activity, acting on carbon-nitrogen (but not peptide) bonds, in linear amides"/>
    <property type="evidence" value="ECO:0007669"/>
    <property type="project" value="TreeGrafter"/>
</dbReference>
<dbReference type="InterPro" id="IPR036526">
    <property type="entry name" value="C-N_Hydrolase_sf"/>
</dbReference>
<dbReference type="Proteomes" id="UP000199297">
    <property type="component" value="Unassembled WGS sequence"/>
</dbReference>
<dbReference type="Pfam" id="PF00795">
    <property type="entry name" value="CN_hydrolase"/>
    <property type="match status" value="1"/>
</dbReference>
<proteinExistence type="predicted"/>